<evidence type="ECO:0000256" key="1">
    <source>
        <dbReference type="SAM" id="MobiDB-lite"/>
    </source>
</evidence>
<keyword evidence="2" id="KW-0472">Membrane</keyword>
<keyword evidence="3" id="KW-0732">Signal</keyword>
<feature type="region of interest" description="Disordered" evidence="1">
    <location>
        <begin position="223"/>
        <end position="266"/>
    </location>
</feature>
<evidence type="ECO:0008006" key="6">
    <source>
        <dbReference type="Google" id="ProtNLM"/>
    </source>
</evidence>
<dbReference type="KEGG" id="maur:BOH66_16270"/>
<dbReference type="AlphaFoldDB" id="A0A1P8UC05"/>
<name>A0A1P8UC05_9MICO</name>
<keyword evidence="2" id="KW-1133">Transmembrane helix</keyword>
<evidence type="ECO:0000313" key="5">
    <source>
        <dbReference type="Proteomes" id="UP000187185"/>
    </source>
</evidence>
<feature type="compositionally biased region" description="Low complexity" evidence="1">
    <location>
        <begin position="242"/>
        <end position="259"/>
    </location>
</feature>
<proteinExistence type="predicted"/>
<dbReference type="NCBIfam" id="TIGR01167">
    <property type="entry name" value="LPXTG_anchor"/>
    <property type="match status" value="1"/>
</dbReference>
<feature type="chain" id="PRO_5012907803" description="Gram-positive cocci surface proteins LPxTG domain-containing protein" evidence="3">
    <location>
        <begin position="19"/>
        <end position="302"/>
    </location>
</feature>
<dbReference type="EMBL" id="CP018762">
    <property type="protein sequence ID" value="APZ35612.1"/>
    <property type="molecule type" value="Genomic_DNA"/>
</dbReference>
<accession>A0A1P8UC05</accession>
<feature type="transmembrane region" description="Helical" evidence="2">
    <location>
        <begin position="270"/>
        <end position="293"/>
    </location>
</feature>
<protein>
    <recommendedName>
        <fullName evidence="6">Gram-positive cocci surface proteins LPxTG domain-containing protein</fullName>
    </recommendedName>
</protein>
<reference evidence="4 5" key="1">
    <citation type="submission" date="2016-12" db="EMBL/GenBank/DDBJ databases">
        <title>Complete genome sequence of Microbacterium aurum KACC 15219.</title>
        <authorList>
            <person name="Jung Y."/>
            <person name="Shin J.-H."/>
            <person name="Lee Y.-J."/>
            <person name="Yi H."/>
            <person name="Bahn Y.-S."/>
            <person name="Kim J.F."/>
            <person name="Lee D.-W."/>
        </authorList>
    </citation>
    <scope>NUCLEOTIDE SEQUENCE [LARGE SCALE GENOMIC DNA]</scope>
    <source>
        <strain evidence="4 5">KACC 15219</strain>
    </source>
</reference>
<sequence length="302" mass="30410">MAALSVLSAATLATAASAADEPWVPKTNLVYGPIYDDPAHDCELPGNGKGDDLSYVYIVSGSVAEGESASNVTIDGHLDPGDTLLYYPAGTHTYSYTVTNLNSTADPKETAVISGFFTIKRCDTTPTVTPATATATFSATLVNNVPTVQYTITYDAGTEGAGDVVIAITDAPVTTVHFDGSGTQTGSFAYRCGAATFFLAIQGQDTVSGTPYPVSIPCAVDNSGTGSTGGTGSGTSIGAGSGTDPSTSTTTSLASSTTTKRLPDTGLNSAATGAVAAGSAGLLLLGTLSVLFARRTRRAATR</sequence>
<dbReference type="STRING" id="36805.BOH66_16270"/>
<feature type="signal peptide" evidence="3">
    <location>
        <begin position="1"/>
        <end position="18"/>
    </location>
</feature>
<gene>
    <name evidence="4" type="ORF">BOH66_16270</name>
</gene>
<evidence type="ECO:0000256" key="3">
    <source>
        <dbReference type="SAM" id="SignalP"/>
    </source>
</evidence>
<dbReference type="Proteomes" id="UP000187185">
    <property type="component" value="Chromosome"/>
</dbReference>
<keyword evidence="2" id="KW-0812">Transmembrane</keyword>
<organism evidence="4 5">
    <name type="scientific">Microbacterium aurum</name>
    <dbReference type="NCBI Taxonomy" id="36805"/>
    <lineage>
        <taxon>Bacteria</taxon>
        <taxon>Bacillati</taxon>
        <taxon>Actinomycetota</taxon>
        <taxon>Actinomycetes</taxon>
        <taxon>Micrococcales</taxon>
        <taxon>Microbacteriaceae</taxon>
        <taxon>Microbacterium</taxon>
    </lineage>
</organism>
<evidence type="ECO:0000313" key="4">
    <source>
        <dbReference type="EMBL" id="APZ35612.1"/>
    </source>
</evidence>
<feature type="compositionally biased region" description="Gly residues" evidence="1">
    <location>
        <begin position="226"/>
        <end position="241"/>
    </location>
</feature>
<evidence type="ECO:0000256" key="2">
    <source>
        <dbReference type="SAM" id="Phobius"/>
    </source>
</evidence>
<keyword evidence="5" id="KW-1185">Reference proteome</keyword>